<sequence length="128" mass="14647">MKFAKIFTLILIISSFFPIIQITFLYTNGGLISLCQEVMGSDSRFISIILNLLFAAIFIFLYYKSEKLISKIISATLISFFVNSLVVFTNIQFNGNEEGNFYFIQFIVASVIVGTIILSTEYYRIFKN</sequence>
<dbReference type="EMBL" id="FOQT01000005">
    <property type="protein sequence ID" value="SFI51167.1"/>
    <property type="molecule type" value="Genomic_DNA"/>
</dbReference>
<keyword evidence="1" id="KW-0472">Membrane</keyword>
<gene>
    <name evidence="2" type="ORF">SAMN05443292_2774</name>
</gene>
<dbReference type="Proteomes" id="UP000198931">
    <property type="component" value="Unassembled WGS sequence"/>
</dbReference>
<proteinExistence type="predicted"/>
<keyword evidence="1" id="KW-0812">Transmembrane</keyword>
<keyword evidence="3" id="KW-1185">Reference proteome</keyword>
<protein>
    <submittedName>
        <fullName evidence="2">Uncharacterized protein</fullName>
    </submittedName>
</protein>
<feature type="transmembrane region" description="Helical" evidence="1">
    <location>
        <begin position="75"/>
        <end position="93"/>
    </location>
</feature>
<reference evidence="2 3" key="1">
    <citation type="submission" date="2016-10" db="EMBL/GenBank/DDBJ databases">
        <authorList>
            <person name="de Groot N.N."/>
        </authorList>
    </citation>
    <scope>NUCLEOTIDE SEQUENCE [LARGE SCALE GENOMIC DNA]</scope>
    <source>
        <strain evidence="2 3">DSM 26000</strain>
    </source>
</reference>
<dbReference type="AlphaFoldDB" id="A0A1I3ITI2"/>
<keyword evidence="1" id="KW-1133">Transmembrane helix</keyword>
<feature type="transmembrane region" description="Helical" evidence="1">
    <location>
        <begin position="99"/>
        <end position="118"/>
    </location>
</feature>
<accession>A0A1I3ITI2</accession>
<evidence type="ECO:0000256" key="1">
    <source>
        <dbReference type="SAM" id="Phobius"/>
    </source>
</evidence>
<dbReference type="STRING" id="1125876.SAMN05443292_2774"/>
<name>A0A1I3ITI2_9FLAO</name>
<feature type="transmembrane region" description="Helical" evidence="1">
    <location>
        <begin position="7"/>
        <end position="25"/>
    </location>
</feature>
<evidence type="ECO:0000313" key="2">
    <source>
        <dbReference type="EMBL" id="SFI51167.1"/>
    </source>
</evidence>
<feature type="transmembrane region" description="Helical" evidence="1">
    <location>
        <begin position="45"/>
        <end position="63"/>
    </location>
</feature>
<organism evidence="2 3">
    <name type="scientific">Halpernia frigidisoli</name>
    <dbReference type="NCBI Taxonomy" id="1125876"/>
    <lineage>
        <taxon>Bacteria</taxon>
        <taxon>Pseudomonadati</taxon>
        <taxon>Bacteroidota</taxon>
        <taxon>Flavobacteriia</taxon>
        <taxon>Flavobacteriales</taxon>
        <taxon>Weeksellaceae</taxon>
        <taxon>Chryseobacterium group</taxon>
        <taxon>Halpernia</taxon>
    </lineage>
</organism>
<evidence type="ECO:0000313" key="3">
    <source>
        <dbReference type="Proteomes" id="UP000198931"/>
    </source>
</evidence>